<proteinExistence type="inferred from homology"/>
<keyword evidence="12" id="KW-0732">Signal</keyword>
<dbReference type="EMBL" id="FM178381">
    <property type="protein sequence ID" value="CAQ81861.1"/>
    <property type="molecule type" value="Genomic_DNA"/>
</dbReference>
<dbReference type="KEGG" id="vsa:VSAL_p840_02"/>
<gene>
    <name evidence="13" type="primary">traA</name>
    <name evidence="13" type="ordered locus">VSAL_p840_02</name>
</gene>
<name>B6ESX3_ALISL</name>
<evidence type="ECO:0000256" key="9">
    <source>
        <dbReference type="ARBA" id="ARBA00023136"/>
    </source>
</evidence>
<dbReference type="Proteomes" id="UP000001730">
    <property type="component" value="Plasmid pVSAL840"/>
</dbReference>
<sequence>MMKKWITPRNLLLTGTSVLLATQPALAADMFASGKTAIKDTVGTDSTVETAILSAGAVGAALTGFITKNWIGAIGGFAVGMIFWSVVAPMVGL</sequence>
<comment type="subunit">
    <text evidence="10">Monomer. Interacts with itself to form filaments; also interacts with TraQ.</text>
</comment>
<comment type="similarity">
    <text evidence="3">Belongs to the TraA family.</text>
</comment>
<keyword evidence="13" id="KW-0614">Plasmid</keyword>
<feature type="chain" id="PRO_5002844707" description="Pilin" evidence="12">
    <location>
        <begin position="28"/>
        <end position="93"/>
    </location>
</feature>
<dbReference type="InterPro" id="IPR008873">
    <property type="entry name" value="TraA"/>
</dbReference>
<organism evidence="13 14">
    <name type="scientific">Aliivibrio salmonicida (strain LFI1238)</name>
    <name type="common">Vibrio salmonicida (strain LFI1238)</name>
    <dbReference type="NCBI Taxonomy" id="316275"/>
    <lineage>
        <taxon>Bacteria</taxon>
        <taxon>Pseudomonadati</taxon>
        <taxon>Pseudomonadota</taxon>
        <taxon>Gammaproteobacteria</taxon>
        <taxon>Vibrionales</taxon>
        <taxon>Vibrionaceae</taxon>
        <taxon>Aliivibrio</taxon>
    </lineage>
</organism>
<keyword evidence="5" id="KW-1003">Cell membrane</keyword>
<evidence type="ECO:0000256" key="11">
    <source>
        <dbReference type="SAM" id="Phobius"/>
    </source>
</evidence>
<evidence type="ECO:0000313" key="14">
    <source>
        <dbReference type="Proteomes" id="UP000001730"/>
    </source>
</evidence>
<dbReference type="GO" id="GO:0005886">
    <property type="term" value="C:plasma membrane"/>
    <property type="evidence" value="ECO:0007669"/>
    <property type="project" value="UniProtKB-SubCell"/>
</dbReference>
<evidence type="ECO:0000256" key="3">
    <source>
        <dbReference type="ARBA" id="ARBA00009586"/>
    </source>
</evidence>
<keyword evidence="8" id="KW-0184">Conjugation</keyword>
<comment type="subcellular location">
    <subcellularLocation>
        <location evidence="1">Cell inner membrane</location>
        <topology evidence="1">Multi-pass membrane protein</topology>
    </subcellularLocation>
    <subcellularLocation>
        <location evidence="2">Secreted</location>
    </subcellularLocation>
</comment>
<dbReference type="GO" id="GO:0005576">
    <property type="term" value="C:extracellular region"/>
    <property type="evidence" value="ECO:0007669"/>
    <property type="project" value="UniProtKB-SubCell"/>
</dbReference>
<dbReference type="HOGENOM" id="CLU_171580_0_0_6"/>
<protein>
    <recommendedName>
        <fullName evidence="4">Pilin</fullName>
    </recommendedName>
</protein>
<evidence type="ECO:0000256" key="10">
    <source>
        <dbReference type="ARBA" id="ARBA00026027"/>
    </source>
</evidence>
<keyword evidence="14" id="KW-1185">Reference proteome</keyword>
<accession>B6ESX3</accession>
<keyword evidence="11" id="KW-0812">Transmembrane</keyword>
<reference evidence="13 14" key="1">
    <citation type="journal article" date="2008" name="BMC Genomics">
        <title>The genome sequence of the fish pathogen Aliivibrio salmonicida strain LFI1238 shows extensive evidence of gene decay.</title>
        <authorList>
            <person name="Hjerde E."/>
            <person name="Lorentzen M.S."/>
            <person name="Holden M.T."/>
            <person name="Seeger K."/>
            <person name="Paulsen S."/>
            <person name="Bason N."/>
            <person name="Churcher C."/>
            <person name="Harris D."/>
            <person name="Norbertczak H."/>
            <person name="Quail M.A."/>
            <person name="Sanders S."/>
            <person name="Thurston S."/>
            <person name="Parkhill J."/>
            <person name="Willassen N.P."/>
            <person name="Thomson N.R."/>
        </authorList>
    </citation>
    <scope>NUCLEOTIDE SEQUENCE [LARGE SCALE GENOMIC DNA]</scope>
    <source>
        <strain evidence="13 14">LFI1238</strain>
    </source>
</reference>
<evidence type="ECO:0000256" key="2">
    <source>
        <dbReference type="ARBA" id="ARBA00004613"/>
    </source>
</evidence>
<geneLocation type="plasmid" evidence="13 14">
    <name>pVSAL840</name>
</geneLocation>
<evidence type="ECO:0000256" key="6">
    <source>
        <dbReference type="ARBA" id="ARBA00022519"/>
    </source>
</evidence>
<evidence type="ECO:0000256" key="8">
    <source>
        <dbReference type="ARBA" id="ARBA00022971"/>
    </source>
</evidence>
<keyword evidence="7" id="KW-0964">Secreted</keyword>
<evidence type="ECO:0000313" key="13">
    <source>
        <dbReference type="EMBL" id="CAQ81861.1"/>
    </source>
</evidence>
<dbReference type="NCBIfam" id="TIGR02758">
    <property type="entry name" value="TraA_TIGR"/>
    <property type="match status" value="1"/>
</dbReference>
<evidence type="ECO:0000256" key="1">
    <source>
        <dbReference type="ARBA" id="ARBA00004429"/>
    </source>
</evidence>
<feature type="signal peptide" evidence="12">
    <location>
        <begin position="1"/>
        <end position="27"/>
    </location>
</feature>
<keyword evidence="11" id="KW-1133">Transmembrane helix</keyword>
<evidence type="ECO:0000256" key="7">
    <source>
        <dbReference type="ARBA" id="ARBA00022525"/>
    </source>
</evidence>
<dbReference type="AlphaFoldDB" id="B6ESX3"/>
<dbReference type="RefSeq" id="WP_012548840.1">
    <property type="nucleotide sequence ID" value="NC_011311.1"/>
</dbReference>
<keyword evidence="6" id="KW-0997">Cell inner membrane</keyword>
<evidence type="ECO:0000256" key="5">
    <source>
        <dbReference type="ARBA" id="ARBA00022475"/>
    </source>
</evidence>
<feature type="transmembrane region" description="Helical" evidence="11">
    <location>
        <begin position="74"/>
        <end position="92"/>
    </location>
</feature>
<evidence type="ECO:0000256" key="12">
    <source>
        <dbReference type="SAM" id="SignalP"/>
    </source>
</evidence>
<keyword evidence="9 11" id="KW-0472">Membrane</keyword>
<evidence type="ECO:0000256" key="4">
    <source>
        <dbReference type="ARBA" id="ARBA00018586"/>
    </source>
</evidence>